<feature type="domain" description="Pyrroline-5-carboxylate reductase dimerisation" evidence="5">
    <location>
        <begin position="159"/>
        <end position="260"/>
    </location>
</feature>
<evidence type="ECO:0000256" key="1">
    <source>
        <dbReference type="ARBA" id="ARBA00005525"/>
    </source>
</evidence>
<accession>A0A7D3XNJ6</accession>
<reference evidence="6 7" key="1">
    <citation type="submission" date="2020-01" db="EMBL/GenBank/DDBJ databases">
        <authorList>
            <person name="Gulvik C.A."/>
            <person name="Batra D.G."/>
        </authorList>
    </citation>
    <scope>NUCLEOTIDE SEQUENCE [LARGE SCALE GENOMIC DNA]</scope>
    <source>
        <strain evidence="6 7">W9323</strain>
    </source>
</reference>
<organism evidence="6 7">
    <name type="scientific">Kroppenstedtia pulmonis</name>
    <dbReference type="NCBI Taxonomy" id="1380685"/>
    <lineage>
        <taxon>Bacteria</taxon>
        <taxon>Bacillati</taxon>
        <taxon>Bacillota</taxon>
        <taxon>Bacilli</taxon>
        <taxon>Bacillales</taxon>
        <taxon>Thermoactinomycetaceae</taxon>
        <taxon>Kroppenstedtia</taxon>
    </lineage>
</organism>
<dbReference type="EC" id="1.5.1.2" evidence="2"/>
<evidence type="ECO:0000259" key="4">
    <source>
        <dbReference type="Pfam" id="PF03807"/>
    </source>
</evidence>
<keyword evidence="2" id="KW-0963">Cytoplasm</keyword>
<sequence length="279" mass="31747">MAFGFIGTGSMGRNLIEAFIRSKKMRPSQILIHNRTRDKAEQLTRHFPGIRIMKNNRSLVAESNLFFLCIKPGEFRSVLDEIQDEVRREQIVVSITSPVMIRDLEEWLPAKIAKVIPSISHAVLSGNSLFIPGNRLTITDREELWDLFSGISQPVQIREEHARIASDLASCSPAFFAKLLEQWANAAVNETDIPKETAFILVNQMVQGLSRLLEEGDFTLQSLQERVAVPGGVTREGLHLLEQRVDPVFQELIRLTHTKYEKDIQKVQQSLNTPLHEKR</sequence>
<proteinExistence type="inferred from homology"/>
<feature type="domain" description="Pyrroline-5-carboxylate reductase catalytic N-terminal" evidence="4">
    <location>
        <begin position="3"/>
        <end position="97"/>
    </location>
</feature>
<dbReference type="NCBIfam" id="NF005814">
    <property type="entry name" value="PRK07680.1"/>
    <property type="match status" value="1"/>
</dbReference>
<dbReference type="InterPro" id="IPR036291">
    <property type="entry name" value="NAD(P)-bd_dom_sf"/>
</dbReference>
<keyword evidence="7" id="KW-1185">Reference proteome</keyword>
<dbReference type="HAMAP" id="MF_01925">
    <property type="entry name" value="P5C_reductase"/>
    <property type="match status" value="1"/>
</dbReference>
<dbReference type="InterPro" id="IPR029036">
    <property type="entry name" value="P5CR_dimer"/>
</dbReference>
<comment type="similarity">
    <text evidence="1 2">Belongs to the pyrroline-5-carboxylate reductase family.</text>
</comment>
<comment type="function">
    <text evidence="2">Catalyzes the reduction of 1-pyrroline-5-carboxylate (PCA) to L-proline.</text>
</comment>
<dbReference type="PIRSF" id="PIRSF000193">
    <property type="entry name" value="Pyrrol-5-carb_rd"/>
    <property type="match status" value="1"/>
</dbReference>
<evidence type="ECO:0000259" key="5">
    <source>
        <dbReference type="Pfam" id="PF14748"/>
    </source>
</evidence>
<feature type="binding site" evidence="3">
    <location>
        <begin position="6"/>
        <end position="11"/>
    </location>
    <ligand>
        <name>NADP(+)</name>
        <dbReference type="ChEBI" id="CHEBI:58349"/>
    </ligand>
</feature>
<dbReference type="GO" id="GO:0055129">
    <property type="term" value="P:L-proline biosynthetic process"/>
    <property type="evidence" value="ECO:0007669"/>
    <property type="project" value="UniProtKB-UniRule"/>
</dbReference>
<evidence type="ECO:0000256" key="2">
    <source>
        <dbReference type="HAMAP-Rule" id="MF_01925"/>
    </source>
</evidence>
<dbReference type="Pfam" id="PF03807">
    <property type="entry name" value="F420_oxidored"/>
    <property type="match status" value="1"/>
</dbReference>
<dbReference type="RefSeq" id="WP_173223218.1">
    <property type="nucleotide sequence ID" value="NZ_CP048104.1"/>
</dbReference>
<feature type="binding site" evidence="3">
    <location>
        <position position="56"/>
    </location>
    <ligand>
        <name>NADPH</name>
        <dbReference type="ChEBI" id="CHEBI:57783"/>
    </ligand>
</feature>
<dbReference type="KEGG" id="kpul:GXN76_11245"/>
<gene>
    <name evidence="2" type="primary">proC</name>
    <name evidence="6" type="ORF">GXN76_11245</name>
</gene>
<dbReference type="Proteomes" id="UP000503088">
    <property type="component" value="Chromosome"/>
</dbReference>
<evidence type="ECO:0000313" key="6">
    <source>
        <dbReference type="EMBL" id="QKG84989.1"/>
    </source>
</evidence>
<dbReference type="PANTHER" id="PTHR11645:SF51">
    <property type="entry name" value="COME OPERON PROTEIN 4"/>
    <property type="match status" value="1"/>
</dbReference>
<dbReference type="SUPFAM" id="SSF51735">
    <property type="entry name" value="NAD(P)-binding Rossmann-fold domains"/>
    <property type="match status" value="1"/>
</dbReference>
<keyword evidence="2" id="KW-0560">Oxidoreductase</keyword>
<dbReference type="UniPathway" id="UPA00098">
    <property type="reaction ID" value="UER00361"/>
</dbReference>
<dbReference type="InterPro" id="IPR053790">
    <property type="entry name" value="P5CR-like_CS"/>
</dbReference>
<dbReference type="InterPro" id="IPR028939">
    <property type="entry name" value="P5C_Rdtase_cat_N"/>
</dbReference>
<name>A0A7D3XNJ6_9BACL</name>
<keyword evidence="2" id="KW-0641">Proline biosynthesis</keyword>
<dbReference type="EMBL" id="CP048104">
    <property type="protein sequence ID" value="QKG84989.1"/>
    <property type="molecule type" value="Genomic_DNA"/>
</dbReference>
<keyword evidence="2 3" id="KW-0521">NADP</keyword>
<comment type="catalytic activity">
    <reaction evidence="2">
        <text>L-proline + NADP(+) = (S)-1-pyrroline-5-carboxylate + NADPH + 2 H(+)</text>
        <dbReference type="Rhea" id="RHEA:14109"/>
        <dbReference type="ChEBI" id="CHEBI:15378"/>
        <dbReference type="ChEBI" id="CHEBI:17388"/>
        <dbReference type="ChEBI" id="CHEBI:57783"/>
        <dbReference type="ChEBI" id="CHEBI:58349"/>
        <dbReference type="ChEBI" id="CHEBI:60039"/>
        <dbReference type="EC" id="1.5.1.2"/>
    </reaction>
</comment>
<dbReference type="SUPFAM" id="SSF48179">
    <property type="entry name" value="6-phosphogluconate dehydrogenase C-terminal domain-like"/>
    <property type="match status" value="1"/>
</dbReference>
<comment type="catalytic activity">
    <reaction evidence="2">
        <text>L-proline + NAD(+) = (S)-1-pyrroline-5-carboxylate + NADH + 2 H(+)</text>
        <dbReference type="Rhea" id="RHEA:14105"/>
        <dbReference type="ChEBI" id="CHEBI:15378"/>
        <dbReference type="ChEBI" id="CHEBI:17388"/>
        <dbReference type="ChEBI" id="CHEBI:57540"/>
        <dbReference type="ChEBI" id="CHEBI:57945"/>
        <dbReference type="ChEBI" id="CHEBI:60039"/>
        <dbReference type="EC" id="1.5.1.2"/>
    </reaction>
</comment>
<comment type="subcellular location">
    <subcellularLocation>
        <location evidence="2">Cytoplasm</location>
    </subcellularLocation>
</comment>
<comment type="pathway">
    <text evidence="2">Amino-acid biosynthesis; L-proline biosynthesis; L-proline from L-glutamate 5-semialdehyde: step 1/1.</text>
</comment>
<dbReference type="Gene3D" id="1.10.3730.10">
    <property type="entry name" value="ProC C-terminal domain-like"/>
    <property type="match status" value="1"/>
</dbReference>
<dbReference type="PROSITE" id="PS00521">
    <property type="entry name" value="P5CR"/>
    <property type="match status" value="1"/>
</dbReference>
<dbReference type="InterPro" id="IPR000304">
    <property type="entry name" value="Pyrroline-COOH_reductase"/>
</dbReference>
<keyword evidence="2" id="KW-0028">Amino-acid biosynthesis</keyword>
<dbReference type="GO" id="GO:0004735">
    <property type="term" value="F:pyrroline-5-carboxylate reductase activity"/>
    <property type="evidence" value="ECO:0007669"/>
    <property type="project" value="UniProtKB-UniRule"/>
</dbReference>
<dbReference type="Gene3D" id="3.40.50.720">
    <property type="entry name" value="NAD(P)-binding Rossmann-like Domain"/>
    <property type="match status" value="1"/>
</dbReference>
<dbReference type="InterPro" id="IPR008927">
    <property type="entry name" value="6-PGluconate_DH-like_C_sf"/>
</dbReference>
<protein>
    <recommendedName>
        <fullName evidence="2">Pyrroline-5-carboxylate reductase</fullName>
        <shortName evidence="2">P5C reductase</shortName>
        <shortName evidence="2">P5CR</shortName>
        <ecNumber evidence="2">1.5.1.2</ecNumber>
    </recommendedName>
    <alternativeName>
        <fullName evidence="2">PCA reductase</fullName>
    </alternativeName>
</protein>
<dbReference type="AlphaFoldDB" id="A0A7D3XNJ6"/>
<dbReference type="Pfam" id="PF14748">
    <property type="entry name" value="P5CR_dimer"/>
    <property type="match status" value="1"/>
</dbReference>
<dbReference type="GO" id="GO:0005737">
    <property type="term" value="C:cytoplasm"/>
    <property type="evidence" value="ECO:0007669"/>
    <property type="project" value="UniProtKB-SubCell"/>
</dbReference>
<evidence type="ECO:0000256" key="3">
    <source>
        <dbReference type="PIRSR" id="PIRSR000193-1"/>
    </source>
</evidence>
<evidence type="ECO:0000313" key="7">
    <source>
        <dbReference type="Proteomes" id="UP000503088"/>
    </source>
</evidence>
<dbReference type="PANTHER" id="PTHR11645">
    <property type="entry name" value="PYRROLINE-5-CARBOXYLATE REDUCTASE"/>
    <property type="match status" value="1"/>
</dbReference>